<protein>
    <submittedName>
        <fullName evidence="1">Uncharacterized protein</fullName>
    </submittedName>
</protein>
<organism evidence="1 2">
    <name type="scientific">Clavelina lepadiformis</name>
    <name type="common">Light-bulb sea squirt</name>
    <name type="synonym">Ascidia lepadiformis</name>
    <dbReference type="NCBI Taxonomy" id="159417"/>
    <lineage>
        <taxon>Eukaryota</taxon>
        <taxon>Metazoa</taxon>
        <taxon>Chordata</taxon>
        <taxon>Tunicata</taxon>
        <taxon>Ascidiacea</taxon>
        <taxon>Aplousobranchia</taxon>
        <taxon>Clavelinidae</taxon>
        <taxon>Clavelina</taxon>
    </lineage>
</organism>
<evidence type="ECO:0000313" key="2">
    <source>
        <dbReference type="Proteomes" id="UP001642483"/>
    </source>
</evidence>
<dbReference type="EMBL" id="CAWYQH010000013">
    <property type="protein sequence ID" value="CAK8674749.1"/>
    <property type="molecule type" value="Genomic_DNA"/>
</dbReference>
<reference evidence="1 2" key="1">
    <citation type="submission" date="2024-02" db="EMBL/GenBank/DDBJ databases">
        <authorList>
            <person name="Daric V."/>
            <person name="Darras S."/>
        </authorList>
    </citation>
    <scope>NUCLEOTIDE SEQUENCE [LARGE SCALE GENOMIC DNA]</scope>
</reference>
<accession>A0ABP0F8L0</accession>
<keyword evidence="2" id="KW-1185">Reference proteome</keyword>
<comment type="caution">
    <text evidence="1">The sequence shown here is derived from an EMBL/GenBank/DDBJ whole genome shotgun (WGS) entry which is preliminary data.</text>
</comment>
<evidence type="ECO:0000313" key="1">
    <source>
        <dbReference type="EMBL" id="CAK8674749.1"/>
    </source>
</evidence>
<proteinExistence type="predicted"/>
<name>A0ABP0F8L0_CLALP</name>
<gene>
    <name evidence="1" type="ORF">CVLEPA_LOCUS4416</name>
</gene>
<dbReference type="Proteomes" id="UP001642483">
    <property type="component" value="Unassembled WGS sequence"/>
</dbReference>
<sequence length="60" mass="6885">MQTTLKGTRFQSLEDIIDRRRSYGAFLDSRRSNSRGVSRSGRRAGKSVWTAKVIILKEIK</sequence>